<feature type="domain" description="Tetrapyrrole methylase" evidence="6">
    <location>
        <begin position="1"/>
        <end position="206"/>
    </location>
</feature>
<evidence type="ECO:0000313" key="8">
    <source>
        <dbReference type="Proteomes" id="UP000179072"/>
    </source>
</evidence>
<dbReference type="EMBL" id="MGAK01000030">
    <property type="protein sequence ID" value="OGK43810.1"/>
    <property type="molecule type" value="Genomic_DNA"/>
</dbReference>
<evidence type="ECO:0000256" key="3">
    <source>
        <dbReference type="ARBA" id="ARBA00022603"/>
    </source>
</evidence>
<dbReference type="CDD" id="cd11648">
    <property type="entry name" value="RsmI"/>
    <property type="match status" value="1"/>
</dbReference>
<dbReference type="Gene3D" id="3.40.1010.10">
    <property type="entry name" value="Cobalt-precorrin-4 Transmethylase, Domain 1"/>
    <property type="match status" value="1"/>
</dbReference>
<evidence type="ECO:0000313" key="7">
    <source>
        <dbReference type="EMBL" id="OGK43810.1"/>
    </source>
</evidence>
<comment type="caution">
    <text evidence="7">The sequence shown here is derived from an EMBL/GenBank/DDBJ whole genome shotgun (WGS) entry which is preliminary data.</text>
</comment>
<dbReference type="Gene3D" id="3.30.950.10">
    <property type="entry name" value="Methyltransferase, Cobalt-precorrin-4 Transmethylase, Domain 2"/>
    <property type="match status" value="1"/>
</dbReference>
<keyword evidence="3 7" id="KW-0489">Methyltransferase</keyword>
<dbReference type="GO" id="GO:0008168">
    <property type="term" value="F:methyltransferase activity"/>
    <property type="evidence" value="ECO:0007669"/>
    <property type="project" value="UniProtKB-KW"/>
</dbReference>
<dbReference type="PIRSF" id="PIRSF005917">
    <property type="entry name" value="MTase_YraL"/>
    <property type="match status" value="1"/>
</dbReference>
<dbReference type="AlphaFoldDB" id="A0A1F7IKD2"/>
<sequence>MLYIVGTAIGNINDTTYRAAKTLSEANVILVEDTRSFSSYYKRILELFKFSAIPEQKIIPFHDQNEFEQTPYILKLLENNTQVALVSEAGVPLISDPGSFLLQQVIKNNIPYTVVPGPSALTTALALSGYSGKEPVIFLGFLPKKEQAVKKILGQYEGVIVFYESAERIDKTLQIINEIMPTAQVCICREMTKKFEEIARGTVKDLLGRKYKGELTVVLFSK</sequence>
<keyword evidence="4 7" id="KW-0808">Transferase</keyword>
<accession>A0A1F7IKD2</accession>
<dbReference type="PANTHER" id="PTHR46111">
    <property type="entry name" value="RIBOSOMAL RNA SMALL SUBUNIT METHYLTRANSFERASE I"/>
    <property type="match status" value="1"/>
</dbReference>
<dbReference type="PANTHER" id="PTHR46111:SF1">
    <property type="entry name" value="RIBOSOMAL RNA SMALL SUBUNIT METHYLTRANSFERASE I"/>
    <property type="match status" value="1"/>
</dbReference>
<dbReference type="InterPro" id="IPR035996">
    <property type="entry name" value="4pyrrol_Methylase_sf"/>
</dbReference>
<evidence type="ECO:0000256" key="1">
    <source>
        <dbReference type="ARBA" id="ARBA00022490"/>
    </source>
</evidence>
<protein>
    <submittedName>
        <fullName evidence="7">16S rRNA (Cytidine(1402)-2'-O)-methyltransferase</fullName>
    </submittedName>
</protein>
<evidence type="ECO:0000256" key="5">
    <source>
        <dbReference type="ARBA" id="ARBA00022691"/>
    </source>
</evidence>
<keyword evidence="5" id="KW-0949">S-adenosyl-L-methionine</keyword>
<evidence type="ECO:0000256" key="2">
    <source>
        <dbReference type="ARBA" id="ARBA00022552"/>
    </source>
</evidence>
<dbReference type="STRING" id="1802060.A2957_02455"/>
<dbReference type="Pfam" id="PF00590">
    <property type="entry name" value="TP_methylase"/>
    <property type="match status" value="1"/>
</dbReference>
<organism evidence="7 8">
    <name type="scientific">Candidatus Roizmanbacteria bacterium RIFCSPLOWO2_01_FULL_38_11</name>
    <dbReference type="NCBI Taxonomy" id="1802060"/>
    <lineage>
        <taxon>Bacteria</taxon>
        <taxon>Candidatus Roizmaniibacteriota</taxon>
    </lineage>
</organism>
<dbReference type="InterPro" id="IPR008189">
    <property type="entry name" value="rRNA_ssu_MeTfrase_I"/>
</dbReference>
<dbReference type="GO" id="GO:0032259">
    <property type="term" value="P:methylation"/>
    <property type="evidence" value="ECO:0007669"/>
    <property type="project" value="UniProtKB-KW"/>
</dbReference>
<reference evidence="7 8" key="1">
    <citation type="journal article" date="2016" name="Nat. Commun.">
        <title>Thousands of microbial genomes shed light on interconnected biogeochemical processes in an aquifer system.</title>
        <authorList>
            <person name="Anantharaman K."/>
            <person name="Brown C.T."/>
            <person name="Hug L.A."/>
            <person name="Sharon I."/>
            <person name="Castelle C.J."/>
            <person name="Probst A.J."/>
            <person name="Thomas B.C."/>
            <person name="Singh A."/>
            <person name="Wilkins M.J."/>
            <person name="Karaoz U."/>
            <person name="Brodie E.L."/>
            <person name="Williams K.H."/>
            <person name="Hubbard S.S."/>
            <person name="Banfield J.F."/>
        </authorList>
    </citation>
    <scope>NUCLEOTIDE SEQUENCE [LARGE SCALE GENOMIC DNA]</scope>
</reference>
<dbReference type="SUPFAM" id="SSF53790">
    <property type="entry name" value="Tetrapyrrole methylase"/>
    <property type="match status" value="1"/>
</dbReference>
<evidence type="ECO:0000256" key="4">
    <source>
        <dbReference type="ARBA" id="ARBA00022679"/>
    </source>
</evidence>
<dbReference type="InterPro" id="IPR014776">
    <property type="entry name" value="4pyrrole_Mease_sub2"/>
</dbReference>
<dbReference type="NCBIfam" id="TIGR00096">
    <property type="entry name" value="16S rRNA (cytidine(1402)-2'-O)-methyltransferase"/>
    <property type="match status" value="1"/>
</dbReference>
<name>A0A1F7IKD2_9BACT</name>
<keyword evidence="2" id="KW-0698">rRNA processing</keyword>
<dbReference type="GO" id="GO:0006364">
    <property type="term" value="P:rRNA processing"/>
    <property type="evidence" value="ECO:0007669"/>
    <property type="project" value="UniProtKB-KW"/>
</dbReference>
<gene>
    <name evidence="7" type="ORF">A2957_02455</name>
</gene>
<dbReference type="InterPro" id="IPR014777">
    <property type="entry name" value="4pyrrole_Mease_sub1"/>
</dbReference>
<dbReference type="Proteomes" id="UP000179072">
    <property type="component" value="Unassembled WGS sequence"/>
</dbReference>
<keyword evidence="1" id="KW-0963">Cytoplasm</keyword>
<evidence type="ECO:0000259" key="6">
    <source>
        <dbReference type="Pfam" id="PF00590"/>
    </source>
</evidence>
<proteinExistence type="predicted"/>
<dbReference type="InterPro" id="IPR000878">
    <property type="entry name" value="4pyrrol_Mease"/>
</dbReference>